<dbReference type="Pfam" id="PF00024">
    <property type="entry name" value="PAN_1"/>
    <property type="match status" value="1"/>
</dbReference>
<dbReference type="PRINTS" id="PR00722">
    <property type="entry name" value="CHYMOTRYPSIN"/>
</dbReference>
<dbReference type="PANTHER" id="PTHR24261">
    <property type="entry name" value="PLASMINOGEN-RELATED"/>
    <property type="match status" value="1"/>
</dbReference>
<feature type="disulfide bond" evidence="9">
    <location>
        <begin position="217"/>
        <end position="240"/>
    </location>
</feature>
<dbReference type="PROSITE" id="PS00021">
    <property type="entry name" value="KRINGLE_1"/>
    <property type="match status" value="3"/>
</dbReference>
<dbReference type="GO" id="GO:0006508">
    <property type="term" value="P:proteolysis"/>
    <property type="evidence" value="ECO:0007669"/>
    <property type="project" value="InterPro"/>
</dbReference>
<dbReference type="InterPro" id="IPR013806">
    <property type="entry name" value="Kringle-like"/>
</dbReference>
<organism evidence="14 15">
    <name type="scientific">Anser brachyrhynchus</name>
    <name type="common">Pink-footed goose</name>
    <dbReference type="NCBI Taxonomy" id="132585"/>
    <lineage>
        <taxon>Eukaryota</taxon>
        <taxon>Metazoa</taxon>
        <taxon>Chordata</taxon>
        <taxon>Craniata</taxon>
        <taxon>Vertebrata</taxon>
        <taxon>Euteleostomi</taxon>
        <taxon>Archelosauria</taxon>
        <taxon>Archosauria</taxon>
        <taxon>Dinosauria</taxon>
        <taxon>Saurischia</taxon>
        <taxon>Theropoda</taxon>
        <taxon>Coelurosauria</taxon>
        <taxon>Aves</taxon>
        <taxon>Neognathae</taxon>
        <taxon>Galloanserae</taxon>
        <taxon>Anseriformes</taxon>
        <taxon>Anatidae</taxon>
        <taxon>Anserinae</taxon>
        <taxon>Anser</taxon>
    </lineage>
</organism>
<dbReference type="PROSITE" id="PS50948">
    <property type="entry name" value="PAN"/>
    <property type="match status" value="1"/>
</dbReference>
<dbReference type="SMART" id="SM00473">
    <property type="entry name" value="PAN_AP"/>
    <property type="match status" value="1"/>
</dbReference>
<evidence type="ECO:0000256" key="10">
    <source>
        <dbReference type="SAM" id="MobiDB-lite"/>
    </source>
</evidence>
<evidence type="ECO:0000256" key="9">
    <source>
        <dbReference type="PROSITE-ProRule" id="PRU00121"/>
    </source>
</evidence>
<keyword evidence="15" id="KW-1185">Reference proteome</keyword>
<evidence type="ECO:0000256" key="8">
    <source>
        <dbReference type="PIRNR" id="PIRNR001152"/>
    </source>
</evidence>
<dbReference type="InterPro" id="IPR001254">
    <property type="entry name" value="Trypsin_dom"/>
</dbReference>
<feature type="compositionally biased region" description="Pro residues" evidence="10">
    <location>
        <begin position="15"/>
        <end position="28"/>
    </location>
</feature>
<gene>
    <name evidence="14" type="primary">MST1</name>
</gene>
<dbReference type="Pfam" id="PF00089">
    <property type="entry name" value="Trypsin"/>
    <property type="match status" value="1"/>
</dbReference>
<evidence type="ECO:0000313" key="15">
    <source>
        <dbReference type="Proteomes" id="UP000694426"/>
    </source>
</evidence>
<protein>
    <submittedName>
        <fullName evidence="14">Macrophage stimulating 1</fullName>
    </submittedName>
</protein>
<dbReference type="InterPro" id="IPR043504">
    <property type="entry name" value="Peptidase_S1_PA_chymotrypsin"/>
</dbReference>
<keyword evidence="2" id="KW-0964">Secreted</keyword>
<proteinExistence type="inferred from homology"/>
<dbReference type="PRINTS" id="PR00018">
    <property type="entry name" value="KRINGLE"/>
</dbReference>
<evidence type="ECO:0000256" key="7">
    <source>
        <dbReference type="ARBA" id="ARBA00023157"/>
    </source>
</evidence>
<sequence length="660" mass="73429">PLNDFQRLRATELLPVPPEAPPPPPEPGPAEQCAQRCATSPACRAFHHERQSQLCQLLPWTQHSPRVRLQKNIHYDLYQKKDYLRECIVNHGTSYRGTRATTEKGLRCQHWQATTPHDHRFLPSPRNGLEENYCRNPDRDKRGPWCYTVDPSVRHQSCGIKKCEDAICMTCNGEDYRGFVDHTESGTECQRWDLQHPHKHPFHPDKYPEKGLDDNYCRNPDGSEQPWCYTVDPAREREYCRIRICSKSPVASPAGLGPAVLGATLTPLFSGHTSREASAAPQRHHQLLQGEGRRLPGPGERHRVGHPVPALGRPGTPPAPLCAREVPMQVGLVGQDGVAVDSTRGHGHGRGWGQRWRLPPGRISPATHPEAHLEENYCRNPDNDSHGPWCYTMDPRMPFDYCAIKPCCEPWPQAVTFEQCGRRDERLQLKGRIVGGQPGNSPWTVSIRNRAGVHFCGGSLVKEQWVISIRQCFSSCDADLSGYEVHLGLLFKDPGPADPDLQAIPIVHIFCGPSESHLVLLKLARPAVLNKRVALICLPPERYVVPAGTTCEIAGWGETRGTADSRVLNVAQLPVLAHGECQAALRGRLTESELCTAPLRTGVGACEGDYGGPLACLTADCWVLEGVITPSRVCARTDQPALFIRVSLYVNWIHKVMKMV</sequence>
<dbReference type="GO" id="GO:0004252">
    <property type="term" value="F:serine-type endopeptidase activity"/>
    <property type="evidence" value="ECO:0007669"/>
    <property type="project" value="InterPro"/>
</dbReference>
<dbReference type="Gene3D" id="2.40.10.10">
    <property type="entry name" value="Trypsin-like serine proteases"/>
    <property type="match status" value="2"/>
</dbReference>
<dbReference type="CDD" id="cd00190">
    <property type="entry name" value="Tryp_SPc"/>
    <property type="match status" value="1"/>
</dbReference>
<dbReference type="GO" id="GO:0051898">
    <property type="term" value="P:negative regulation of phosphatidylinositol 3-kinase/protein kinase B signal transduction"/>
    <property type="evidence" value="ECO:0007669"/>
    <property type="project" value="TreeGrafter"/>
</dbReference>
<keyword evidence="3 8" id="KW-0721">Serine protease homolog</keyword>
<dbReference type="PROSITE" id="PS50070">
    <property type="entry name" value="KRINGLE_2"/>
    <property type="match status" value="3"/>
</dbReference>
<dbReference type="InterPro" id="IPR003609">
    <property type="entry name" value="Pan_app"/>
</dbReference>
<dbReference type="PIRSF" id="PIRSF001152">
    <property type="entry name" value="HGF_MST1"/>
    <property type="match status" value="1"/>
</dbReference>
<evidence type="ECO:0000259" key="11">
    <source>
        <dbReference type="PROSITE" id="PS50070"/>
    </source>
</evidence>
<evidence type="ECO:0000313" key="14">
    <source>
        <dbReference type="Ensembl" id="ENSABRP00000023325.1"/>
    </source>
</evidence>
<comment type="caution">
    <text evidence="9">Lacks conserved residue(s) required for the propagation of feature annotation.</text>
</comment>
<keyword evidence="6" id="KW-0677">Repeat</keyword>
<evidence type="ECO:0000256" key="1">
    <source>
        <dbReference type="ARBA" id="ARBA00004613"/>
    </source>
</evidence>
<dbReference type="InterPro" id="IPR000001">
    <property type="entry name" value="Kringle"/>
</dbReference>
<evidence type="ECO:0000256" key="6">
    <source>
        <dbReference type="ARBA" id="ARBA00022737"/>
    </source>
</evidence>
<reference evidence="14" key="1">
    <citation type="submission" date="2025-08" db="UniProtKB">
        <authorList>
            <consortium name="Ensembl"/>
        </authorList>
    </citation>
    <scope>IDENTIFICATION</scope>
</reference>
<dbReference type="PANTHER" id="PTHR24261:SF12">
    <property type="entry name" value="HEPATOCYTE GROWTH FACTOR-LIKE PROTEIN-RELATED"/>
    <property type="match status" value="1"/>
</dbReference>
<feature type="domain" description="Kringle" evidence="11">
    <location>
        <begin position="167"/>
        <end position="245"/>
    </location>
</feature>
<evidence type="ECO:0000256" key="5">
    <source>
        <dbReference type="ARBA" id="ARBA00022729"/>
    </source>
</evidence>
<dbReference type="Gene3D" id="3.50.4.10">
    <property type="entry name" value="Hepatocyte Growth Factor"/>
    <property type="match status" value="1"/>
</dbReference>
<feature type="disulfide bond" evidence="9">
    <location>
        <begin position="168"/>
        <end position="245"/>
    </location>
</feature>
<dbReference type="Ensembl" id="ENSABRT00000032684.1">
    <property type="protein sequence ID" value="ENSABRP00000023325.1"/>
    <property type="gene ID" value="ENSABRG00000019648.1"/>
</dbReference>
<keyword evidence="5" id="KW-0732">Signal</keyword>
<feature type="domain" description="Peptidase S1" evidence="12">
    <location>
        <begin position="433"/>
        <end position="658"/>
    </location>
</feature>
<evidence type="ECO:0000256" key="3">
    <source>
        <dbReference type="ARBA" id="ARBA00022542"/>
    </source>
</evidence>
<dbReference type="InterPro" id="IPR050759">
    <property type="entry name" value="Serine_protease_kringle"/>
</dbReference>
<evidence type="ECO:0000256" key="2">
    <source>
        <dbReference type="ARBA" id="ARBA00022525"/>
    </source>
</evidence>
<dbReference type="InterPro" id="IPR018056">
    <property type="entry name" value="Kringle_CS"/>
</dbReference>
<feature type="domain" description="Kringle" evidence="11">
    <location>
        <begin position="352"/>
        <end position="407"/>
    </location>
</feature>
<keyword evidence="7 9" id="KW-1015">Disulfide bond</keyword>
<dbReference type="GO" id="GO:0005615">
    <property type="term" value="C:extracellular space"/>
    <property type="evidence" value="ECO:0007669"/>
    <property type="project" value="TreeGrafter"/>
</dbReference>
<dbReference type="GO" id="GO:0005102">
    <property type="term" value="F:signaling receptor binding"/>
    <property type="evidence" value="ECO:0007669"/>
    <property type="project" value="TreeGrafter"/>
</dbReference>
<comment type="subcellular location">
    <subcellularLocation>
        <location evidence="1">Secreted</location>
    </subcellularLocation>
</comment>
<dbReference type="FunFam" id="2.40.20.10:FF:000004">
    <property type="entry name" value="Hepatocyte growth factor"/>
    <property type="match status" value="1"/>
</dbReference>
<dbReference type="AlphaFoldDB" id="A0A8B9CSD0"/>
<dbReference type="InterPro" id="IPR038178">
    <property type="entry name" value="Kringle_sf"/>
</dbReference>
<dbReference type="SUPFAM" id="SSF50494">
    <property type="entry name" value="Trypsin-like serine proteases"/>
    <property type="match status" value="1"/>
</dbReference>
<dbReference type="InterPro" id="IPR009003">
    <property type="entry name" value="Peptidase_S1_PA"/>
</dbReference>
<evidence type="ECO:0000259" key="13">
    <source>
        <dbReference type="PROSITE" id="PS50948"/>
    </source>
</evidence>
<dbReference type="FunFam" id="2.40.20.10:FF:000002">
    <property type="entry name" value="Hepatocyte growth factor"/>
    <property type="match status" value="1"/>
</dbReference>
<evidence type="ECO:0000256" key="4">
    <source>
        <dbReference type="ARBA" id="ARBA00022572"/>
    </source>
</evidence>
<dbReference type="SMART" id="SM00130">
    <property type="entry name" value="KR"/>
    <property type="match status" value="3"/>
</dbReference>
<dbReference type="InterPro" id="IPR024174">
    <property type="entry name" value="HGF/MST1"/>
</dbReference>
<dbReference type="CDD" id="cd00108">
    <property type="entry name" value="KR"/>
    <property type="match status" value="3"/>
</dbReference>
<reference evidence="14" key="2">
    <citation type="submission" date="2025-09" db="UniProtKB">
        <authorList>
            <consortium name="Ensembl"/>
        </authorList>
    </citation>
    <scope>IDENTIFICATION</scope>
</reference>
<dbReference type="PROSITE" id="PS50240">
    <property type="entry name" value="TRYPSIN_DOM"/>
    <property type="match status" value="1"/>
</dbReference>
<keyword evidence="4 9" id="KW-0420">Kringle</keyword>
<dbReference type="Pfam" id="PF00051">
    <property type="entry name" value="Kringle"/>
    <property type="match status" value="3"/>
</dbReference>
<dbReference type="SUPFAM" id="SSF57414">
    <property type="entry name" value="Hairpin loop containing domain-like"/>
    <property type="match status" value="1"/>
</dbReference>
<dbReference type="Proteomes" id="UP000694426">
    <property type="component" value="Unplaced"/>
</dbReference>
<feature type="domain" description="Kringle" evidence="11">
    <location>
        <begin position="86"/>
        <end position="163"/>
    </location>
</feature>
<feature type="domain" description="Apple" evidence="13">
    <location>
        <begin position="1"/>
        <end position="82"/>
    </location>
</feature>
<comment type="similarity">
    <text evidence="8">Belongs to the peptidase S1 family. Plasminogen subfamily.</text>
</comment>
<feature type="disulfide bond" evidence="9">
    <location>
        <begin position="189"/>
        <end position="228"/>
    </location>
</feature>
<name>A0A8B9CSD0_9AVES</name>
<dbReference type="SUPFAM" id="SSF57440">
    <property type="entry name" value="Kringle-like"/>
    <property type="match status" value="3"/>
</dbReference>
<dbReference type="SMART" id="SM00020">
    <property type="entry name" value="Tryp_SPc"/>
    <property type="match status" value="1"/>
</dbReference>
<dbReference type="GeneTree" id="ENSGT00940000159461"/>
<accession>A0A8B9CSD0</accession>
<dbReference type="Gene3D" id="2.40.20.10">
    <property type="entry name" value="Plasminogen Kringle 4"/>
    <property type="match status" value="3"/>
</dbReference>
<dbReference type="InterPro" id="IPR001314">
    <property type="entry name" value="Peptidase_S1A"/>
</dbReference>
<feature type="region of interest" description="Disordered" evidence="10">
    <location>
        <begin position="9"/>
        <end position="33"/>
    </location>
</feature>
<evidence type="ECO:0000259" key="12">
    <source>
        <dbReference type="PROSITE" id="PS50240"/>
    </source>
</evidence>
<dbReference type="CDD" id="cd01099">
    <property type="entry name" value="PAN_AP_HGF"/>
    <property type="match status" value="1"/>
</dbReference>